<gene>
    <name evidence="1" type="ORF">KEM09_04580</name>
</gene>
<dbReference type="Pfam" id="PF03747">
    <property type="entry name" value="ADP_ribosyl_GH"/>
    <property type="match status" value="1"/>
</dbReference>
<dbReference type="InterPro" id="IPR050792">
    <property type="entry name" value="ADP-ribosylglycohydrolase"/>
</dbReference>
<evidence type="ECO:0000313" key="1">
    <source>
        <dbReference type="EMBL" id="MBS2210664.1"/>
    </source>
</evidence>
<dbReference type="SUPFAM" id="SSF101478">
    <property type="entry name" value="ADP-ribosylglycohydrolase"/>
    <property type="match status" value="1"/>
</dbReference>
<sequence>MRGAIVGDIIGSAFINSPQSSIDFQLLKPFSAYTDDTILTIATADAILRHISFEQALREWTQKYPRAGYQAEFLEWALSNQTKPYKSCGDGAARRISPIGFAAISLEQAIAEAEKATAITHPTAEKIKASQALCGSIFLAKTGCDRTSIKDFLINTIGYDLPETLSKECATMMEQHYCSPVPCAIAAFLDAENFEEAIRKAIWLEGPSNTIASITGAISQAYYKHIPKAITRKSLSRLDNELEKVLIQFENSYCQELINPLEEVVSNY</sequence>
<name>A0ABS5K6R5_9BACT</name>
<protein>
    <submittedName>
        <fullName evidence="1">ADP-ribosylglycohydrolase family protein</fullName>
    </submittedName>
</protein>
<dbReference type="PANTHER" id="PTHR16222">
    <property type="entry name" value="ADP-RIBOSYLGLYCOHYDROLASE"/>
    <property type="match status" value="1"/>
</dbReference>
<proteinExistence type="predicted"/>
<evidence type="ECO:0000313" key="2">
    <source>
        <dbReference type="Proteomes" id="UP000721861"/>
    </source>
</evidence>
<organism evidence="1 2">
    <name type="scientific">Carboxylicivirga mesophila</name>
    <dbReference type="NCBI Taxonomy" id="1166478"/>
    <lineage>
        <taxon>Bacteria</taxon>
        <taxon>Pseudomonadati</taxon>
        <taxon>Bacteroidota</taxon>
        <taxon>Bacteroidia</taxon>
        <taxon>Marinilabiliales</taxon>
        <taxon>Marinilabiliaceae</taxon>
        <taxon>Carboxylicivirga</taxon>
    </lineage>
</organism>
<comment type="caution">
    <text evidence="1">The sequence shown here is derived from an EMBL/GenBank/DDBJ whole genome shotgun (WGS) entry which is preliminary data.</text>
</comment>
<dbReference type="PANTHER" id="PTHR16222:SF12">
    <property type="entry name" value="ADP-RIBOSYLGLYCOHYDROLASE-RELATED"/>
    <property type="match status" value="1"/>
</dbReference>
<dbReference type="EMBL" id="JAGUCN010000003">
    <property type="protein sequence ID" value="MBS2210664.1"/>
    <property type="molecule type" value="Genomic_DNA"/>
</dbReference>
<dbReference type="RefSeq" id="WP_212226084.1">
    <property type="nucleotide sequence ID" value="NZ_JAGUCN010000003.1"/>
</dbReference>
<dbReference type="InterPro" id="IPR005502">
    <property type="entry name" value="Ribosyl_crysJ1"/>
</dbReference>
<dbReference type="Gene3D" id="1.10.4080.10">
    <property type="entry name" value="ADP-ribosylation/Crystallin J1"/>
    <property type="match status" value="1"/>
</dbReference>
<keyword evidence="2" id="KW-1185">Reference proteome</keyword>
<accession>A0ABS5K6R5</accession>
<dbReference type="InterPro" id="IPR036705">
    <property type="entry name" value="Ribosyl_crysJ1_sf"/>
</dbReference>
<dbReference type="Proteomes" id="UP000721861">
    <property type="component" value="Unassembled WGS sequence"/>
</dbReference>
<reference evidence="1 2" key="1">
    <citation type="journal article" date="2014" name="Int. J. Syst. Evol. Microbiol.">
        <title>Carboxylicivirga gen. nov. in the family Marinilabiliaceae with two novel species, Carboxylicivirga mesophila sp. nov. and Carboxylicivirga taeanensis sp. nov., and reclassification of Cytophaga fermentans as Saccharicrinis fermentans gen. nov., comb. nov.</title>
        <authorList>
            <person name="Yang S.H."/>
            <person name="Seo H.S."/>
            <person name="Woo J.H."/>
            <person name="Oh H.M."/>
            <person name="Jang H."/>
            <person name="Lee J.H."/>
            <person name="Kim S.J."/>
            <person name="Kwon K.K."/>
        </authorList>
    </citation>
    <scope>NUCLEOTIDE SEQUENCE [LARGE SCALE GENOMIC DNA]</scope>
    <source>
        <strain evidence="1 2">JCM 18290</strain>
    </source>
</reference>